<evidence type="ECO:0008006" key="4">
    <source>
        <dbReference type="Google" id="ProtNLM"/>
    </source>
</evidence>
<dbReference type="Proteomes" id="UP001157133">
    <property type="component" value="Unassembled WGS sequence"/>
</dbReference>
<dbReference type="EMBL" id="BSSU01000009">
    <property type="protein sequence ID" value="GLX82481.1"/>
    <property type="molecule type" value="Genomic_DNA"/>
</dbReference>
<evidence type="ECO:0000313" key="3">
    <source>
        <dbReference type="Proteomes" id="UP001157133"/>
    </source>
</evidence>
<reference evidence="2 3" key="1">
    <citation type="submission" date="2023-03" db="EMBL/GenBank/DDBJ databases">
        <title>Draft genome sequence of Thalassotalea eurytherma JCM 18482T.</title>
        <authorList>
            <person name="Sawabe T."/>
        </authorList>
    </citation>
    <scope>NUCLEOTIDE SEQUENCE [LARGE SCALE GENOMIC DNA]</scope>
    <source>
        <strain evidence="2 3">JCM 18482</strain>
    </source>
</reference>
<sequence length="96" mass="10890">MTFTSQNQPENRGRPKGSKNKRSLIPDNLSKKAIIQLTDALNKGEQWAVEAVLKRSFPVLKPITPCDSLDADLIKAKIKEVYELEQRIEAIERTVK</sequence>
<evidence type="ECO:0000313" key="2">
    <source>
        <dbReference type="EMBL" id="GLX82481.1"/>
    </source>
</evidence>
<comment type="caution">
    <text evidence="2">The sequence shown here is derived from an EMBL/GenBank/DDBJ whole genome shotgun (WGS) entry which is preliminary data.</text>
</comment>
<keyword evidence="3" id="KW-1185">Reference proteome</keyword>
<name>A0ABQ6H2S6_9GAMM</name>
<gene>
    <name evidence="2" type="ORF">theurythT_19330</name>
</gene>
<feature type="region of interest" description="Disordered" evidence="1">
    <location>
        <begin position="1"/>
        <end position="24"/>
    </location>
</feature>
<evidence type="ECO:0000256" key="1">
    <source>
        <dbReference type="SAM" id="MobiDB-lite"/>
    </source>
</evidence>
<accession>A0ABQ6H2S6</accession>
<proteinExistence type="predicted"/>
<protein>
    <recommendedName>
        <fullName evidence="4">Transposase</fullName>
    </recommendedName>
</protein>
<organism evidence="2 3">
    <name type="scientific">Thalassotalea eurytherma</name>
    <dbReference type="NCBI Taxonomy" id="1144278"/>
    <lineage>
        <taxon>Bacteria</taxon>
        <taxon>Pseudomonadati</taxon>
        <taxon>Pseudomonadota</taxon>
        <taxon>Gammaproteobacteria</taxon>
        <taxon>Alteromonadales</taxon>
        <taxon>Colwelliaceae</taxon>
        <taxon>Thalassotalea</taxon>
    </lineage>
</organism>
<feature type="compositionally biased region" description="Polar residues" evidence="1">
    <location>
        <begin position="1"/>
        <end position="10"/>
    </location>
</feature>